<gene>
    <name evidence="1" type="ORF">JJL56_22005</name>
</gene>
<dbReference type="Proteomes" id="UP000654452">
    <property type="component" value="Unassembled WGS sequence"/>
</dbReference>
<dbReference type="EMBL" id="JAEPIV010000015">
    <property type="protein sequence ID" value="MBK4721535.1"/>
    <property type="molecule type" value="Genomic_DNA"/>
</dbReference>
<reference evidence="1 2" key="1">
    <citation type="submission" date="2021-01" db="EMBL/GenBank/DDBJ databases">
        <title>Azospirillum sp. YIM DDC1 draft genome.</title>
        <authorList>
            <person name="Wang Y.-X."/>
        </authorList>
    </citation>
    <scope>NUCLEOTIDE SEQUENCE [LARGE SCALE GENOMIC DNA]</scope>
    <source>
        <strain evidence="1 2">YIM DDC1</strain>
    </source>
</reference>
<sequence>MADDAVRDSIVAVLESSDGDAERSRDEAVPLVASPRSTPAESIALFSEHDDRAHWAATPCWRPPTHLSTGA</sequence>
<dbReference type="RefSeq" id="WP_200486277.1">
    <property type="nucleotide sequence ID" value="NZ_JAEPIV010000015.1"/>
</dbReference>
<protein>
    <submittedName>
        <fullName evidence="1">Uncharacterized protein</fullName>
    </submittedName>
</protein>
<comment type="caution">
    <text evidence="1">The sequence shown here is derived from an EMBL/GenBank/DDBJ whole genome shotgun (WGS) entry which is preliminary data.</text>
</comment>
<name>A0ABS1I391_9PROT</name>
<accession>A0ABS1I391</accession>
<organism evidence="1 2">
    <name type="scientific">Azospirillum aestuarii</name>
    <dbReference type="NCBI Taxonomy" id="2802052"/>
    <lineage>
        <taxon>Bacteria</taxon>
        <taxon>Pseudomonadati</taxon>
        <taxon>Pseudomonadota</taxon>
        <taxon>Alphaproteobacteria</taxon>
        <taxon>Rhodospirillales</taxon>
        <taxon>Azospirillaceae</taxon>
        <taxon>Azospirillum</taxon>
    </lineage>
</organism>
<keyword evidence="2" id="KW-1185">Reference proteome</keyword>
<evidence type="ECO:0000313" key="2">
    <source>
        <dbReference type="Proteomes" id="UP000654452"/>
    </source>
</evidence>
<proteinExistence type="predicted"/>
<evidence type="ECO:0000313" key="1">
    <source>
        <dbReference type="EMBL" id="MBK4721535.1"/>
    </source>
</evidence>